<organism evidence="1 2">
    <name type="scientific">Hypocrea virens (strain Gv29-8 / FGSC 10586)</name>
    <name type="common">Gliocladium virens</name>
    <name type="synonym">Trichoderma virens</name>
    <dbReference type="NCBI Taxonomy" id="413071"/>
    <lineage>
        <taxon>Eukaryota</taxon>
        <taxon>Fungi</taxon>
        <taxon>Dikarya</taxon>
        <taxon>Ascomycota</taxon>
        <taxon>Pezizomycotina</taxon>
        <taxon>Sordariomycetes</taxon>
        <taxon>Hypocreomycetidae</taxon>
        <taxon>Hypocreales</taxon>
        <taxon>Hypocreaceae</taxon>
        <taxon>Trichoderma</taxon>
    </lineage>
</organism>
<dbReference type="EMBL" id="ABDF02000003">
    <property type="protein sequence ID" value="EHK25365.1"/>
    <property type="molecule type" value="Genomic_DNA"/>
</dbReference>
<dbReference type="AlphaFoldDB" id="G9MIP8"/>
<dbReference type="Proteomes" id="UP000007115">
    <property type="component" value="Unassembled WGS sequence"/>
</dbReference>
<dbReference type="InParanoid" id="G9MIP8"/>
<evidence type="ECO:0000313" key="2">
    <source>
        <dbReference type="Proteomes" id="UP000007115"/>
    </source>
</evidence>
<accession>G9MIP8</accession>
<evidence type="ECO:0000313" key="1">
    <source>
        <dbReference type="EMBL" id="EHK25365.1"/>
    </source>
</evidence>
<dbReference type="HOGENOM" id="CLU_2038395_0_0_1"/>
<dbReference type="GeneID" id="25796304"/>
<sequence>MKNTKTEAQCIASVQTRYPVHSTVQSDTAKHRRLTAAPAPAHSAQTGVRSHDASILASAVPQQKRERRIMRYVPRHRCAGGPRFWYLRIAQREASGTSALFAYNDGTAMPVGRHAKIRESM</sequence>
<gene>
    <name evidence="1" type="ORF">TRIVIDRAFT_62054</name>
</gene>
<dbReference type="RefSeq" id="XP_013959574.1">
    <property type="nucleotide sequence ID" value="XM_014104099.1"/>
</dbReference>
<proteinExistence type="predicted"/>
<name>G9MIP8_HYPVG</name>
<protein>
    <submittedName>
        <fullName evidence="1">Uncharacterized protein</fullName>
    </submittedName>
</protein>
<dbReference type="VEuPathDB" id="FungiDB:TRIVIDRAFT_62054"/>
<comment type="caution">
    <text evidence="1">The sequence shown here is derived from an EMBL/GenBank/DDBJ whole genome shotgun (WGS) entry which is preliminary data.</text>
</comment>
<keyword evidence="2" id="KW-1185">Reference proteome</keyword>
<reference evidence="1 2" key="1">
    <citation type="journal article" date="2011" name="Genome Biol.">
        <title>Comparative genome sequence analysis underscores mycoparasitism as the ancestral life style of Trichoderma.</title>
        <authorList>
            <person name="Kubicek C.P."/>
            <person name="Herrera-Estrella A."/>
            <person name="Seidl-Seiboth V."/>
            <person name="Martinez D.A."/>
            <person name="Druzhinina I.S."/>
            <person name="Thon M."/>
            <person name="Zeilinger S."/>
            <person name="Casas-Flores S."/>
            <person name="Horwitz B.A."/>
            <person name="Mukherjee P.K."/>
            <person name="Mukherjee M."/>
            <person name="Kredics L."/>
            <person name="Alcaraz L.D."/>
            <person name="Aerts A."/>
            <person name="Antal Z."/>
            <person name="Atanasova L."/>
            <person name="Cervantes-Badillo M.G."/>
            <person name="Challacombe J."/>
            <person name="Chertkov O."/>
            <person name="McCluskey K."/>
            <person name="Coulpier F."/>
            <person name="Deshpande N."/>
            <person name="von Doehren H."/>
            <person name="Ebbole D.J."/>
            <person name="Esquivel-Naranjo E.U."/>
            <person name="Fekete E."/>
            <person name="Flipphi M."/>
            <person name="Glaser F."/>
            <person name="Gomez-Rodriguez E.Y."/>
            <person name="Gruber S."/>
            <person name="Han C."/>
            <person name="Henrissat B."/>
            <person name="Hermosa R."/>
            <person name="Hernandez-Onate M."/>
            <person name="Karaffa L."/>
            <person name="Kosti I."/>
            <person name="Le Crom S."/>
            <person name="Lindquist E."/>
            <person name="Lucas S."/>
            <person name="Luebeck M."/>
            <person name="Luebeck P.S."/>
            <person name="Margeot A."/>
            <person name="Metz B."/>
            <person name="Misra M."/>
            <person name="Nevalainen H."/>
            <person name="Omann M."/>
            <person name="Packer N."/>
            <person name="Perrone G."/>
            <person name="Uresti-Rivera E.E."/>
            <person name="Salamov A."/>
            <person name="Schmoll M."/>
            <person name="Seiboth B."/>
            <person name="Shapiro H."/>
            <person name="Sukno S."/>
            <person name="Tamayo-Ramos J.A."/>
            <person name="Tisch D."/>
            <person name="Wiest A."/>
            <person name="Wilkinson H.H."/>
            <person name="Zhang M."/>
            <person name="Coutinho P.M."/>
            <person name="Kenerley C.M."/>
            <person name="Monte E."/>
            <person name="Baker S.E."/>
            <person name="Grigoriev I.V."/>
        </authorList>
    </citation>
    <scope>NUCLEOTIDE SEQUENCE [LARGE SCALE GENOMIC DNA]</scope>
    <source>
        <strain evidence="2">Gv29-8 / FGSC 10586</strain>
    </source>
</reference>